<evidence type="ECO:0000256" key="4">
    <source>
        <dbReference type="ARBA" id="ARBA00022692"/>
    </source>
</evidence>
<keyword evidence="5 7" id="KW-1133">Transmembrane helix</keyword>
<comment type="catalytic activity">
    <reaction evidence="7">
        <text>L-cysteinyl-[prolipoprotein] + a 1,2-diacyl-sn-glycero-3-phospho-(1'-sn-glycerol) = an S-1,2-diacyl-sn-glyceryl-L-cysteinyl-[prolipoprotein] + sn-glycerol 1-phosphate + H(+)</text>
        <dbReference type="Rhea" id="RHEA:56712"/>
        <dbReference type="Rhea" id="RHEA-COMP:14679"/>
        <dbReference type="Rhea" id="RHEA-COMP:14680"/>
        <dbReference type="ChEBI" id="CHEBI:15378"/>
        <dbReference type="ChEBI" id="CHEBI:29950"/>
        <dbReference type="ChEBI" id="CHEBI:57685"/>
        <dbReference type="ChEBI" id="CHEBI:64716"/>
        <dbReference type="ChEBI" id="CHEBI:140658"/>
        <dbReference type="EC" id="2.5.1.145"/>
    </reaction>
</comment>
<evidence type="ECO:0000256" key="6">
    <source>
        <dbReference type="ARBA" id="ARBA00023136"/>
    </source>
</evidence>
<comment type="subcellular location">
    <subcellularLocation>
        <location evidence="7">Cell membrane</location>
        <topology evidence="7">Multi-pass membrane protein</topology>
    </subcellularLocation>
</comment>
<dbReference type="InterPro" id="IPR001640">
    <property type="entry name" value="Lgt"/>
</dbReference>
<feature type="transmembrane region" description="Helical" evidence="7">
    <location>
        <begin position="118"/>
        <end position="140"/>
    </location>
</feature>
<feature type="transmembrane region" description="Helical" evidence="7">
    <location>
        <begin position="237"/>
        <end position="255"/>
    </location>
</feature>
<evidence type="ECO:0000256" key="7">
    <source>
        <dbReference type="HAMAP-Rule" id="MF_01147"/>
    </source>
</evidence>
<dbReference type="PANTHER" id="PTHR30589">
    <property type="entry name" value="PROLIPOPROTEIN DIACYLGLYCERYL TRANSFERASE"/>
    <property type="match status" value="1"/>
</dbReference>
<feature type="binding site" evidence="7">
    <location>
        <position position="168"/>
    </location>
    <ligand>
        <name>a 1,2-diacyl-sn-glycero-3-phospho-(1'-sn-glycerol)</name>
        <dbReference type="ChEBI" id="CHEBI:64716"/>
    </ligand>
</feature>
<evidence type="ECO:0000256" key="5">
    <source>
        <dbReference type="ARBA" id="ARBA00022989"/>
    </source>
</evidence>
<dbReference type="EC" id="2.5.1.145" evidence="7"/>
<feature type="transmembrane region" description="Helical" evidence="7">
    <location>
        <begin position="152"/>
        <end position="173"/>
    </location>
</feature>
<feature type="transmembrane region" description="Helical" evidence="7">
    <location>
        <begin position="73"/>
        <end position="94"/>
    </location>
</feature>
<proteinExistence type="inferred from homology"/>
<comment type="pathway">
    <text evidence="7">Protein modification; lipoprotein biosynthesis (diacylglyceryl transfer).</text>
</comment>
<gene>
    <name evidence="7" type="primary">lgt</name>
    <name evidence="8" type="ORF">B0I10_1235</name>
</gene>
<sequence>MQVLRNSFTFTSNNIFMVTSFLAFVWNPSEGIEIGSFVIRFYSLMFVVAFALGWYIMKHIFNRENEPLEKLDSLFIYTVVATLIGARLGHVIFYQSELFREDPLSILLPIRTKPEFEFTGFSGLASHGAAIAIILFMVYFSKKIMKQSLLWMLDRVVIPVASGAIFVRLGNFFNSEIVGHETNSAFGIKFVQDFYSKNDAVLSTKIANPKEAYKAISNNPEFSYLLDKVPALHPSQLYEAFGYVFVFLILFFMYWKTEARKKEGLLFGTFMVLLWSVRFVVEFVKASQGGFEEYSAFNSLTTGQWLSIPFVLIGLYYIFRPKKA</sequence>
<keyword evidence="9" id="KW-1185">Reference proteome</keyword>
<feature type="transmembrane region" description="Helical" evidence="7">
    <location>
        <begin position="301"/>
        <end position="319"/>
    </location>
</feature>
<keyword evidence="4 7" id="KW-0812">Transmembrane</keyword>
<dbReference type="PANTHER" id="PTHR30589:SF0">
    <property type="entry name" value="PHOSPHATIDYLGLYCEROL--PROLIPOPROTEIN DIACYLGLYCERYL TRANSFERASE"/>
    <property type="match status" value="1"/>
</dbReference>
<dbReference type="EMBL" id="QLSV01000023">
    <property type="protein sequence ID" value="RAR46282.1"/>
    <property type="molecule type" value="Genomic_DNA"/>
</dbReference>
<organism evidence="8 9">
    <name type="scientific">Flavobacterium lacus</name>
    <dbReference type="NCBI Taxonomy" id="1353778"/>
    <lineage>
        <taxon>Bacteria</taxon>
        <taxon>Pseudomonadati</taxon>
        <taxon>Bacteroidota</taxon>
        <taxon>Flavobacteriia</taxon>
        <taxon>Flavobacteriales</taxon>
        <taxon>Flavobacteriaceae</taxon>
        <taxon>Flavobacterium</taxon>
    </lineage>
</organism>
<keyword evidence="8" id="KW-0449">Lipoprotein</keyword>
<dbReference type="NCBIfam" id="TIGR00544">
    <property type="entry name" value="lgt"/>
    <property type="match status" value="1"/>
</dbReference>
<comment type="function">
    <text evidence="7">Catalyzes the transfer of the diacylglyceryl group from phosphatidylglycerol to the sulfhydryl group of the N-terminal cysteine of a prolipoprotein, the first step in the formation of mature lipoproteins.</text>
</comment>
<feature type="transmembrane region" description="Helical" evidence="7">
    <location>
        <begin position="264"/>
        <end position="281"/>
    </location>
</feature>
<dbReference type="Pfam" id="PF01790">
    <property type="entry name" value="LGT"/>
    <property type="match status" value="1"/>
</dbReference>
<name>A0A328WIU6_9FLAO</name>
<keyword evidence="2 7" id="KW-1003">Cell membrane</keyword>
<keyword evidence="3 7" id="KW-0808">Transferase</keyword>
<evidence type="ECO:0000256" key="2">
    <source>
        <dbReference type="ARBA" id="ARBA00022475"/>
    </source>
</evidence>
<reference evidence="8 9" key="1">
    <citation type="submission" date="2018-06" db="EMBL/GenBank/DDBJ databases">
        <title>Genomic Encyclopedia of Type Strains, Phase III (KMG-III): the genomes of soil and plant-associated and newly described type strains.</title>
        <authorList>
            <person name="Whitman W."/>
        </authorList>
    </citation>
    <scope>NUCLEOTIDE SEQUENCE [LARGE SCALE GENOMIC DNA]</scope>
    <source>
        <strain evidence="8 9">CGMCC 1.12504</strain>
    </source>
</reference>
<protein>
    <recommendedName>
        <fullName evidence="7">Phosphatidylglycerol--prolipoprotein diacylglyceryl transferase</fullName>
        <ecNumber evidence="7">2.5.1.145</ecNumber>
    </recommendedName>
</protein>
<evidence type="ECO:0000256" key="1">
    <source>
        <dbReference type="ARBA" id="ARBA00007150"/>
    </source>
</evidence>
<dbReference type="AlphaFoldDB" id="A0A328WIU6"/>
<keyword evidence="6 7" id="KW-0472">Membrane</keyword>
<dbReference type="GO" id="GO:0005886">
    <property type="term" value="C:plasma membrane"/>
    <property type="evidence" value="ECO:0007669"/>
    <property type="project" value="UniProtKB-SubCell"/>
</dbReference>
<dbReference type="UniPathway" id="UPA00664"/>
<evidence type="ECO:0000313" key="8">
    <source>
        <dbReference type="EMBL" id="RAR46282.1"/>
    </source>
</evidence>
<evidence type="ECO:0000256" key="3">
    <source>
        <dbReference type="ARBA" id="ARBA00022679"/>
    </source>
</evidence>
<feature type="transmembrane region" description="Helical" evidence="7">
    <location>
        <begin position="41"/>
        <end position="61"/>
    </location>
</feature>
<evidence type="ECO:0000313" key="9">
    <source>
        <dbReference type="Proteomes" id="UP000249518"/>
    </source>
</evidence>
<dbReference type="GO" id="GO:0008961">
    <property type="term" value="F:phosphatidylglycerol-prolipoprotein diacylglyceryl transferase activity"/>
    <property type="evidence" value="ECO:0007669"/>
    <property type="project" value="UniProtKB-UniRule"/>
</dbReference>
<dbReference type="GO" id="GO:0042158">
    <property type="term" value="P:lipoprotein biosynthetic process"/>
    <property type="evidence" value="ECO:0007669"/>
    <property type="project" value="UniProtKB-UniRule"/>
</dbReference>
<comment type="caution">
    <text evidence="8">The sequence shown here is derived from an EMBL/GenBank/DDBJ whole genome shotgun (WGS) entry which is preliminary data.</text>
</comment>
<dbReference type="Proteomes" id="UP000249518">
    <property type="component" value="Unassembled WGS sequence"/>
</dbReference>
<dbReference type="HAMAP" id="MF_01147">
    <property type="entry name" value="Lgt"/>
    <property type="match status" value="1"/>
</dbReference>
<comment type="similarity">
    <text evidence="1 7">Belongs to the Lgt family.</text>
</comment>
<accession>A0A328WIU6</accession>